<dbReference type="PANTHER" id="PTHR43210:SF2">
    <property type="entry name" value="ATP-DEPENDENT DETHIOBIOTIN SYNTHETASE BIOD 2"/>
    <property type="match status" value="1"/>
</dbReference>
<evidence type="ECO:0000256" key="5">
    <source>
        <dbReference type="ARBA" id="ARBA00022756"/>
    </source>
</evidence>
<dbReference type="Gene3D" id="3.40.50.300">
    <property type="entry name" value="P-loop containing nucleotide triphosphate hydrolases"/>
    <property type="match status" value="1"/>
</dbReference>
<dbReference type="PIRSF" id="PIRSF006755">
    <property type="entry name" value="DTB_synth"/>
    <property type="match status" value="1"/>
</dbReference>
<evidence type="ECO:0000256" key="1">
    <source>
        <dbReference type="ARBA" id="ARBA00022490"/>
    </source>
</evidence>
<comment type="cofactor">
    <cofactor evidence="9">
        <name>Mg(2+)</name>
        <dbReference type="ChEBI" id="CHEBI:18420"/>
    </cofactor>
</comment>
<dbReference type="InterPro" id="IPR004472">
    <property type="entry name" value="DTB_synth_BioD"/>
</dbReference>
<comment type="catalytic activity">
    <reaction evidence="8">
        <text>(7R,8S)-8-amino-7-(carboxyamino)nonanoate + ATP = (4R,5S)-dethiobiotin + ADP + phosphate + H(+)</text>
        <dbReference type="Rhea" id="RHEA:63684"/>
        <dbReference type="ChEBI" id="CHEBI:15378"/>
        <dbReference type="ChEBI" id="CHEBI:30616"/>
        <dbReference type="ChEBI" id="CHEBI:43474"/>
        <dbReference type="ChEBI" id="CHEBI:149470"/>
        <dbReference type="ChEBI" id="CHEBI:149473"/>
        <dbReference type="ChEBI" id="CHEBI:456216"/>
    </reaction>
</comment>
<dbReference type="Pfam" id="PF13500">
    <property type="entry name" value="AAA_26"/>
    <property type="match status" value="1"/>
</dbReference>
<evidence type="ECO:0000256" key="9">
    <source>
        <dbReference type="HAMAP-Rule" id="MF_00336"/>
    </source>
</evidence>
<comment type="subunit">
    <text evidence="9">Homodimer.</text>
</comment>
<keyword evidence="5 9" id="KW-0093">Biotin biosynthesis</keyword>
<dbReference type="SUPFAM" id="SSF52540">
    <property type="entry name" value="P-loop containing nucleoside triphosphate hydrolases"/>
    <property type="match status" value="1"/>
</dbReference>
<dbReference type="EMBL" id="JAKZMM010000020">
    <property type="protein sequence ID" value="MCJ2380785.1"/>
    <property type="molecule type" value="Genomic_DNA"/>
</dbReference>
<reference evidence="10 11" key="1">
    <citation type="submission" date="2022-03" db="EMBL/GenBank/DDBJ databases">
        <title>Parabacteroides sp. nov. isolated from swine feces.</title>
        <authorList>
            <person name="Bak J.E."/>
        </authorList>
    </citation>
    <scope>NUCLEOTIDE SEQUENCE [LARGE SCALE GENOMIC DNA]</scope>
    <source>
        <strain evidence="10 11">AGMB00274</strain>
    </source>
</reference>
<feature type="binding site" evidence="9">
    <location>
        <position position="50"/>
    </location>
    <ligand>
        <name>Mg(2+)</name>
        <dbReference type="ChEBI" id="CHEBI:18420"/>
    </ligand>
</feature>
<feature type="binding site" evidence="9">
    <location>
        <position position="115"/>
    </location>
    <ligand>
        <name>Mg(2+)</name>
        <dbReference type="ChEBI" id="CHEBI:18420"/>
    </ligand>
</feature>
<comment type="similarity">
    <text evidence="9">Belongs to the dethiobiotin synthetase family.</text>
</comment>
<dbReference type="HAMAP" id="MF_00336">
    <property type="entry name" value="BioD"/>
    <property type="match status" value="1"/>
</dbReference>
<comment type="caution">
    <text evidence="10">The sequence shown here is derived from an EMBL/GenBank/DDBJ whole genome shotgun (WGS) entry which is preliminary data.</text>
</comment>
<feature type="binding site" evidence="9">
    <location>
        <position position="42"/>
    </location>
    <ligand>
        <name>substrate</name>
    </ligand>
</feature>
<protein>
    <recommendedName>
        <fullName evidence="9">ATP-dependent dethiobiotin synthetase BioD</fullName>
        <ecNumber evidence="9">6.3.3.3</ecNumber>
    </recommendedName>
    <alternativeName>
        <fullName evidence="9">DTB synthetase</fullName>
        <shortName evidence="9">DTBS</shortName>
    </alternativeName>
    <alternativeName>
        <fullName evidence="9">Dethiobiotin synthase</fullName>
    </alternativeName>
</protein>
<evidence type="ECO:0000256" key="3">
    <source>
        <dbReference type="ARBA" id="ARBA00022723"/>
    </source>
</evidence>
<evidence type="ECO:0000313" key="11">
    <source>
        <dbReference type="Proteomes" id="UP001165444"/>
    </source>
</evidence>
<evidence type="ECO:0000256" key="6">
    <source>
        <dbReference type="ARBA" id="ARBA00022840"/>
    </source>
</evidence>
<feature type="binding site" evidence="9">
    <location>
        <begin position="175"/>
        <end position="176"/>
    </location>
    <ligand>
        <name>ATP</name>
        <dbReference type="ChEBI" id="CHEBI:30616"/>
    </ligand>
</feature>
<keyword evidence="2 9" id="KW-0436">Ligase</keyword>
<feature type="active site" evidence="9">
    <location>
        <position position="38"/>
    </location>
</feature>
<evidence type="ECO:0000256" key="8">
    <source>
        <dbReference type="ARBA" id="ARBA00047386"/>
    </source>
</evidence>
<dbReference type="RefSeq" id="WP_243325001.1">
    <property type="nucleotide sequence ID" value="NZ_JAKZMM010000020.1"/>
</dbReference>
<comment type="caution">
    <text evidence="9">Lacks conserved residue(s) required for the propagation of feature annotation.</text>
</comment>
<sequence>MGKVLFVTGIDTNIGKTYATGLLAKAIAAAGKTVITQKMIQTGCQEVSEDIEMHRKIQGISFTEEDRMGLTCPYIFTYPCSPHMAADRDGRTIDYAVIGEATRKLQEKYEYVLLEGAGGLMVPVDHQILTIDYIRQHQYPVILVTNGRLGSINHTLLSLSACRQYGIEVAALVYNQYPEEDAEIEKNTLDYLKERLPQLPIILLPDATRENSLPEVASFL</sequence>
<keyword evidence="7 9" id="KW-0460">Magnesium</keyword>
<feature type="binding site" evidence="9">
    <location>
        <position position="17"/>
    </location>
    <ligand>
        <name>Mg(2+)</name>
        <dbReference type="ChEBI" id="CHEBI:18420"/>
    </ligand>
</feature>
<name>A0ABT0C1I3_9BACT</name>
<feature type="binding site" evidence="9">
    <location>
        <begin position="115"/>
        <end position="118"/>
    </location>
    <ligand>
        <name>ATP</name>
        <dbReference type="ChEBI" id="CHEBI:30616"/>
    </ligand>
</feature>
<accession>A0ABT0C1I3</accession>
<dbReference type="InterPro" id="IPR027417">
    <property type="entry name" value="P-loop_NTPase"/>
</dbReference>
<evidence type="ECO:0000313" key="10">
    <source>
        <dbReference type="EMBL" id="MCJ2380785.1"/>
    </source>
</evidence>
<dbReference type="Proteomes" id="UP001165444">
    <property type="component" value="Unassembled WGS sequence"/>
</dbReference>
<dbReference type="EC" id="6.3.3.3" evidence="9"/>
<keyword evidence="4 9" id="KW-0547">Nucleotide-binding</keyword>
<dbReference type="PANTHER" id="PTHR43210">
    <property type="entry name" value="DETHIOBIOTIN SYNTHETASE"/>
    <property type="match status" value="1"/>
</dbReference>
<proteinExistence type="inferred from homology"/>
<feature type="binding site" evidence="9">
    <location>
        <position position="50"/>
    </location>
    <ligand>
        <name>ATP</name>
        <dbReference type="ChEBI" id="CHEBI:30616"/>
    </ligand>
</feature>
<gene>
    <name evidence="9 10" type="primary">bioD</name>
    <name evidence="10" type="ORF">MUN53_09205</name>
</gene>
<evidence type="ECO:0000256" key="4">
    <source>
        <dbReference type="ARBA" id="ARBA00022741"/>
    </source>
</evidence>
<comment type="catalytic activity">
    <reaction evidence="9">
        <text>(7R,8S)-7,8-diammoniononanoate + CO2 + ATP = (4R,5S)-dethiobiotin + ADP + phosphate + 3 H(+)</text>
        <dbReference type="Rhea" id="RHEA:15805"/>
        <dbReference type="ChEBI" id="CHEBI:15378"/>
        <dbReference type="ChEBI" id="CHEBI:16526"/>
        <dbReference type="ChEBI" id="CHEBI:30616"/>
        <dbReference type="ChEBI" id="CHEBI:43474"/>
        <dbReference type="ChEBI" id="CHEBI:149469"/>
        <dbReference type="ChEBI" id="CHEBI:149473"/>
        <dbReference type="ChEBI" id="CHEBI:456216"/>
        <dbReference type="EC" id="6.3.3.3"/>
    </reaction>
</comment>
<evidence type="ECO:0000256" key="2">
    <source>
        <dbReference type="ARBA" id="ARBA00022598"/>
    </source>
</evidence>
<keyword evidence="6 9" id="KW-0067">ATP-binding</keyword>
<keyword evidence="1 9" id="KW-0963">Cytoplasm</keyword>
<comment type="subcellular location">
    <subcellularLocation>
        <location evidence="9">Cytoplasm</location>
    </subcellularLocation>
</comment>
<comment type="function">
    <text evidence="9">Catalyzes a mechanistically unusual reaction, the ATP-dependent insertion of CO2 between the N7 and N8 nitrogen atoms of 7,8-diaminopelargonic acid (DAPA, also called 7,8-diammoniononanoate) to form a ureido ring.</text>
</comment>
<feature type="binding site" evidence="9">
    <location>
        <begin position="13"/>
        <end position="18"/>
    </location>
    <ligand>
        <name>ATP</name>
        <dbReference type="ChEBI" id="CHEBI:30616"/>
    </ligand>
</feature>
<comment type="pathway">
    <text evidence="9">Cofactor biosynthesis; biotin biosynthesis; biotin from 7,8-diaminononanoate: step 1/2.</text>
</comment>
<keyword evidence="3 9" id="KW-0479">Metal-binding</keyword>
<dbReference type="CDD" id="cd03109">
    <property type="entry name" value="DTBS"/>
    <property type="match status" value="1"/>
</dbReference>
<dbReference type="GO" id="GO:0004141">
    <property type="term" value="F:dethiobiotin synthase activity"/>
    <property type="evidence" value="ECO:0007669"/>
    <property type="project" value="UniProtKB-EC"/>
</dbReference>
<keyword evidence="11" id="KW-1185">Reference proteome</keyword>
<evidence type="ECO:0000256" key="7">
    <source>
        <dbReference type="ARBA" id="ARBA00022842"/>
    </source>
</evidence>
<dbReference type="NCBIfam" id="TIGR00347">
    <property type="entry name" value="bioD"/>
    <property type="match status" value="1"/>
</dbReference>
<organism evidence="10 11">
    <name type="scientific">Parabacteroides faecalis</name>
    <dbReference type="NCBI Taxonomy" id="2924040"/>
    <lineage>
        <taxon>Bacteria</taxon>
        <taxon>Pseudomonadati</taxon>
        <taxon>Bacteroidota</taxon>
        <taxon>Bacteroidia</taxon>
        <taxon>Bacteroidales</taxon>
        <taxon>Tannerellaceae</taxon>
        <taxon>Parabacteroides</taxon>
    </lineage>
</organism>